<feature type="transmembrane region" description="Helical" evidence="3">
    <location>
        <begin position="104"/>
        <end position="128"/>
    </location>
</feature>
<evidence type="ECO:0000313" key="5">
    <source>
        <dbReference type="Proteomes" id="UP000178684"/>
    </source>
</evidence>
<evidence type="ECO:0000256" key="1">
    <source>
        <dbReference type="ARBA" id="ARBA00022679"/>
    </source>
</evidence>
<dbReference type="GO" id="GO:0016020">
    <property type="term" value="C:membrane"/>
    <property type="evidence" value="ECO:0007669"/>
    <property type="project" value="InterPro"/>
</dbReference>
<keyword evidence="3" id="KW-0472">Membrane</keyword>
<dbReference type="Gene3D" id="1.20.120.1760">
    <property type="match status" value="1"/>
</dbReference>
<dbReference type="InterPro" id="IPR048254">
    <property type="entry name" value="CDP_ALCOHOL_P_TRANSF_CS"/>
</dbReference>
<keyword evidence="1 2" id="KW-0808">Transferase</keyword>
<comment type="similarity">
    <text evidence="2">Belongs to the CDP-alcohol phosphatidyltransferase class-I family.</text>
</comment>
<dbReference type="GO" id="GO:0016780">
    <property type="term" value="F:phosphotransferase activity, for other substituted phosphate groups"/>
    <property type="evidence" value="ECO:0007669"/>
    <property type="project" value="InterPro"/>
</dbReference>
<reference evidence="4 5" key="1">
    <citation type="journal article" date="2016" name="Nat. Commun.">
        <title>Thousands of microbial genomes shed light on interconnected biogeochemical processes in an aquifer system.</title>
        <authorList>
            <person name="Anantharaman K."/>
            <person name="Brown C.T."/>
            <person name="Hug L.A."/>
            <person name="Sharon I."/>
            <person name="Castelle C.J."/>
            <person name="Probst A.J."/>
            <person name="Thomas B.C."/>
            <person name="Singh A."/>
            <person name="Wilkins M.J."/>
            <person name="Karaoz U."/>
            <person name="Brodie E.L."/>
            <person name="Williams K.H."/>
            <person name="Hubbard S.S."/>
            <person name="Banfield J.F."/>
        </authorList>
    </citation>
    <scope>NUCLEOTIDE SEQUENCE [LARGE SCALE GENOMIC DNA]</scope>
</reference>
<protein>
    <recommendedName>
        <fullName evidence="6">CDP-diacylglycerol--glycerol-3-phosphate 3-phosphatidyltransferase</fullName>
    </recommendedName>
</protein>
<dbReference type="AlphaFoldDB" id="A0A1F5X4Y7"/>
<gene>
    <name evidence="4" type="ORF">A3B18_04010</name>
</gene>
<feature type="transmembrane region" description="Helical" evidence="3">
    <location>
        <begin position="44"/>
        <end position="65"/>
    </location>
</feature>
<dbReference type="EMBL" id="MFIE01000009">
    <property type="protein sequence ID" value="OGF82937.1"/>
    <property type="molecule type" value="Genomic_DNA"/>
</dbReference>
<dbReference type="InterPro" id="IPR043130">
    <property type="entry name" value="CDP-OH_PTrfase_TM_dom"/>
</dbReference>
<accession>A0A1F5X4Y7</accession>
<dbReference type="Proteomes" id="UP000178684">
    <property type="component" value="Unassembled WGS sequence"/>
</dbReference>
<dbReference type="GO" id="GO:0008654">
    <property type="term" value="P:phospholipid biosynthetic process"/>
    <property type="evidence" value="ECO:0007669"/>
    <property type="project" value="InterPro"/>
</dbReference>
<sequence>MEALFNYGWALKESYLRELVRFLPSWVTANHITYLRILVASCVWYLYVTGLAPRLIPLLVCFAVMSDLFDGPLARERKQESACGANIDPIADKLIILTVFGFELYAQLPLLVGAILGGELLSVVMRFAGFALKYDARANLYGKIKMVVQSMALIPIFGGWHLISEIVLIAALFLGALSIHGQINGFLDSRRN</sequence>
<keyword evidence="3" id="KW-0812">Transmembrane</keyword>
<evidence type="ECO:0000256" key="2">
    <source>
        <dbReference type="RuleBase" id="RU003750"/>
    </source>
</evidence>
<comment type="caution">
    <text evidence="4">The sequence shown here is derived from an EMBL/GenBank/DDBJ whole genome shotgun (WGS) entry which is preliminary data.</text>
</comment>
<dbReference type="PROSITE" id="PS00379">
    <property type="entry name" value="CDP_ALCOHOL_P_TRANSF"/>
    <property type="match status" value="1"/>
</dbReference>
<dbReference type="Pfam" id="PF01066">
    <property type="entry name" value="CDP-OH_P_transf"/>
    <property type="match status" value="1"/>
</dbReference>
<evidence type="ECO:0000256" key="3">
    <source>
        <dbReference type="SAM" id="Phobius"/>
    </source>
</evidence>
<evidence type="ECO:0008006" key="6">
    <source>
        <dbReference type="Google" id="ProtNLM"/>
    </source>
</evidence>
<name>A0A1F5X4Y7_9BACT</name>
<organism evidence="4 5">
    <name type="scientific">Candidatus Giovannonibacteria bacterium RIFCSPLOWO2_01_FULL_46_13</name>
    <dbReference type="NCBI Taxonomy" id="1798352"/>
    <lineage>
        <taxon>Bacteria</taxon>
        <taxon>Candidatus Giovannoniibacteriota</taxon>
    </lineage>
</organism>
<proteinExistence type="inferred from homology"/>
<evidence type="ECO:0000313" key="4">
    <source>
        <dbReference type="EMBL" id="OGF82937.1"/>
    </source>
</evidence>
<dbReference type="InterPro" id="IPR000462">
    <property type="entry name" value="CDP-OH_P_trans"/>
</dbReference>
<keyword evidence="3" id="KW-1133">Transmembrane helix</keyword>